<proteinExistence type="predicted"/>
<accession>A0ABQ7G715</accession>
<sequence>MLLQRASKGQAMGVLPQRHSYSKLAHCRVNRVAVRAAATGDKLPKWDECFKFLVNEKRLRTIQPDEAKTLKDNEGFALVDVRPPDVFEEAHAAGSINVPMYQPIDWSKPSIGKVLKFIAYSSNGVAPVEPNPQFAEQMKQVASGNKGIITICEAGGTLKPSTNFPFGKASRSLQAAYRALAQGLCDNVLHLDRGVYGWYQADLDFEGTGEYVPQIGRTPMAAPEPTLGVIRESQNYEQRESDKK</sequence>
<dbReference type="SMART" id="SM00450">
    <property type="entry name" value="RHOD"/>
    <property type="match status" value="1"/>
</dbReference>
<dbReference type="PANTHER" id="PTHR44920">
    <property type="entry name" value="RHODANESE-LIKE DOMAIN-CONTAINING PROTEIN 14, CHLOROPLASTIC-RELATED"/>
    <property type="match status" value="1"/>
</dbReference>
<comment type="caution">
    <text evidence="2">The sequence shown here is derived from an EMBL/GenBank/DDBJ whole genome shotgun (WGS) entry which is preliminary data.</text>
</comment>
<evidence type="ECO:0000259" key="1">
    <source>
        <dbReference type="PROSITE" id="PS50206"/>
    </source>
</evidence>
<feature type="domain" description="Rhodanese" evidence="1">
    <location>
        <begin position="72"/>
        <end position="207"/>
    </location>
</feature>
<dbReference type="InterPro" id="IPR036873">
    <property type="entry name" value="Rhodanese-like_dom_sf"/>
</dbReference>
<dbReference type="CDD" id="cd00158">
    <property type="entry name" value="RHOD"/>
    <property type="match status" value="1"/>
</dbReference>
<keyword evidence="3" id="KW-1185">Reference proteome</keyword>
<name>A0ABQ7G715_DUNSA</name>
<organism evidence="2 3">
    <name type="scientific">Dunaliella salina</name>
    <name type="common">Green alga</name>
    <name type="synonym">Protococcus salinus</name>
    <dbReference type="NCBI Taxonomy" id="3046"/>
    <lineage>
        <taxon>Eukaryota</taxon>
        <taxon>Viridiplantae</taxon>
        <taxon>Chlorophyta</taxon>
        <taxon>core chlorophytes</taxon>
        <taxon>Chlorophyceae</taxon>
        <taxon>CS clade</taxon>
        <taxon>Chlamydomonadales</taxon>
        <taxon>Dunaliellaceae</taxon>
        <taxon>Dunaliella</taxon>
    </lineage>
</organism>
<gene>
    <name evidence="2" type="ORF">DUNSADRAFT_14663</name>
</gene>
<dbReference type="PANTHER" id="PTHR44920:SF2">
    <property type="entry name" value="RHODANESE DOMAIN-CONTAINING PROTEIN"/>
    <property type="match status" value="1"/>
</dbReference>
<reference evidence="2" key="1">
    <citation type="submission" date="2017-08" db="EMBL/GenBank/DDBJ databases">
        <authorList>
            <person name="Polle J.E."/>
            <person name="Barry K."/>
            <person name="Cushman J."/>
            <person name="Schmutz J."/>
            <person name="Tran D."/>
            <person name="Hathwaick L.T."/>
            <person name="Yim W.C."/>
            <person name="Jenkins J."/>
            <person name="Mckie-Krisberg Z.M."/>
            <person name="Prochnik S."/>
            <person name="Lindquist E."/>
            <person name="Dockter R.B."/>
            <person name="Adam C."/>
            <person name="Molina H."/>
            <person name="Bunkerborg J."/>
            <person name="Jin E."/>
            <person name="Buchheim M."/>
            <person name="Magnuson J."/>
        </authorList>
    </citation>
    <scope>NUCLEOTIDE SEQUENCE</scope>
    <source>
        <strain evidence="2">CCAP 19/18</strain>
    </source>
</reference>
<dbReference type="InterPro" id="IPR001763">
    <property type="entry name" value="Rhodanese-like_dom"/>
</dbReference>
<protein>
    <submittedName>
        <fullName evidence="2">Rhodanese-like protein</fullName>
    </submittedName>
</protein>
<dbReference type="EMBL" id="MU070048">
    <property type="protein sequence ID" value="KAF5830381.1"/>
    <property type="molecule type" value="Genomic_DNA"/>
</dbReference>
<dbReference type="InterPro" id="IPR043186">
    <property type="entry name" value="Str14"/>
</dbReference>
<dbReference type="SUPFAM" id="SSF52821">
    <property type="entry name" value="Rhodanese/Cell cycle control phosphatase"/>
    <property type="match status" value="1"/>
</dbReference>
<dbReference type="Proteomes" id="UP000815325">
    <property type="component" value="Unassembled WGS sequence"/>
</dbReference>
<dbReference type="Pfam" id="PF00581">
    <property type="entry name" value="Rhodanese"/>
    <property type="match status" value="1"/>
</dbReference>
<dbReference type="Gene3D" id="3.40.250.10">
    <property type="entry name" value="Rhodanese-like domain"/>
    <property type="match status" value="1"/>
</dbReference>
<evidence type="ECO:0000313" key="3">
    <source>
        <dbReference type="Proteomes" id="UP000815325"/>
    </source>
</evidence>
<dbReference type="PROSITE" id="PS50206">
    <property type="entry name" value="RHODANESE_3"/>
    <property type="match status" value="1"/>
</dbReference>
<evidence type="ECO:0000313" key="2">
    <source>
        <dbReference type="EMBL" id="KAF5830381.1"/>
    </source>
</evidence>